<keyword evidence="3" id="KW-1185">Reference proteome</keyword>
<evidence type="ECO:0000256" key="1">
    <source>
        <dbReference type="SAM" id="MobiDB-lite"/>
    </source>
</evidence>
<evidence type="ECO:0000313" key="3">
    <source>
        <dbReference type="Proteomes" id="UP001597419"/>
    </source>
</evidence>
<feature type="compositionally biased region" description="Basic and acidic residues" evidence="1">
    <location>
        <begin position="15"/>
        <end position="24"/>
    </location>
</feature>
<feature type="compositionally biased region" description="Polar residues" evidence="1">
    <location>
        <begin position="1"/>
        <end position="12"/>
    </location>
</feature>
<proteinExistence type="predicted"/>
<sequence length="1044" mass="110660">MSDSEQSPSANAPRSPDEPPERREFGRRPILGLLAFGSGAALLGAVSEMNPAGVVGDFLGVLLGAGDPAAPPAPLLAVRPDDGLFATLSFTNLDVKTSLGQPPRLALRDAASDGLIILGLTPQSVFEQTTFDNGTGAPTPSQPIPALVSGPSRIVLRVPAGTAPFPYDLPTLLDLARYPLAVSPSADGTAPPAAPRPGETAIEAPFRLFLSPPSAALFAAAKNPVTRNGRTELWHARAVPRLPGGGPQQDPTPVPVRAIWTPDMLLPPVDLPDWAKDQAKVSLLPQDRHDIVVKTAEAPAQSALLLVSPMGASLDVDGRWTSNGLIGWRHRSWLGRDTYVRVERAGYLFPFGFPAEAVDITERVIQDGVAFLRKRQFVVVRRPHVDYAQSTDPAINPQPFFGRNQPFTRATTSTLVSPPLAKLITSGDFVQIAGQDGKATDLRYQVTLTTKDGRTVTSDVPLVFLFDSDALTMNAIKPFVAKYSDDTQTPVARRTLALGGQKVAYVPPAPPADHSLPTTSIVLAADLATRNRDAAGTDKEQAAFPVLKFADVRVEELDALGGPQQGTRLSYEDKIYLGNGLGGTANSGEVWAKLRPVPAAATSGTPAAGPGDETLRFALSQATGGGMAAPRFAVDALSRVHGTITDLENIATNHFDPRAYFQDEAIKLFGAIPLSKVIEPDKLTDIIPPTDENIPKIKTNRTGDRVETVVTWNPKLKQFPDGAGNLFTFVPATTDPDRRLRLEVRFTTTRDGVTSSVVRGELRNASLVFLDMIAQPIERLTFESHNGAKPAIDLKLGLPNFRGDLRFLTKLQEFLPALPGGVKIDRLPTGVKAGMTLAVPSVPIGVVLVQNLSVGVLLDLPFTGAPATLNFSFGTREHPFRCTVMALGGGGFLTIGLSTAGGPPMIEGSLEFGAAVALDLGVASGSVSIMAGIYLAYGPRPSDQGPPGPSTIVITGYVRAIGELSVLGLIHASLEFYLGLTFEKQGGAEGRVQGEATLRVRVEVFLFSTTVSVTLRKEIGSGVDPSFGDQISAADWSAYCAAFA</sequence>
<dbReference type="EMBL" id="JBHUKU010000033">
    <property type="protein sequence ID" value="MFD2465460.1"/>
    <property type="molecule type" value="Genomic_DNA"/>
</dbReference>
<comment type="caution">
    <text evidence="2">The sequence shown here is derived from an EMBL/GenBank/DDBJ whole genome shotgun (WGS) entry which is preliminary data.</text>
</comment>
<feature type="region of interest" description="Disordered" evidence="1">
    <location>
        <begin position="1"/>
        <end position="24"/>
    </location>
</feature>
<name>A0ABW5GX83_9PSEU</name>
<evidence type="ECO:0000313" key="2">
    <source>
        <dbReference type="EMBL" id="MFD2465460.1"/>
    </source>
</evidence>
<dbReference type="Proteomes" id="UP001597419">
    <property type="component" value="Unassembled WGS sequence"/>
</dbReference>
<organism evidence="2 3">
    <name type="scientific">Amycolatopsis samaneae</name>
    <dbReference type="NCBI Taxonomy" id="664691"/>
    <lineage>
        <taxon>Bacteria</taxon>
        <taxon>Bacillati</taxon>
        <taxon>Actinomycetota</taxon>
        <taxon>Actinomycetes</taxon>
        <taxon>Pseudonocardiales</taxon>
        <taxon>Pseudonocardiaceae</taxon>
        <taxon>Amycolatopsis</taxon>
    </lineage>
</organism>
<reference evidence="3" key="1">
    <citation type="journal article" date="2019" name="Int. J. Syst. Evol. Microbiol.">
        <title>The Global Catalogue of Microorganisms (GCM) 10K type strain sequencing project: providing services to taxonomists for standard genome sequencing and annotation.</title>
        <authorList>
            <consortium name="The Broad Institute Genomics Platform"/>
            <consortium name="The Broad Institute Genome Sequencing Center for Infectious Disease"/>
            <person name="Wu L."/>
            <person name="Ma J."/>
        </authorList>
    </citation>
    <scope>NUCLEOTIDE SEQUENCE [LARGE SCALE GENOMIC DNA]</scope>
    <source>
        <strain evidence="3">CGMCC 4.7643</strain>
    </source>
</reference>
<dbReference type="RefSeq" id="WP_345407147.1">
    <property type="nucleotide sequence ID" value="NZ_BAABHG010000021.1"/>
</dbReference>
<accession>A0ABW5GX83</accession>
<protein>
    <submittedName>
        <fullName evidence="2">Uncharacterized protein</fullName>
    </submittedName>
</protein>
<gene>
    <name evidence="2" type="ORF">ACFSYJ_43055</name>
</gene>